<reference evidence="1 2" key="1">
    <citation type="submission" date="2021-06" db="EMBL/GenBank/DDBJ databases">
        <title>Caerostris darwini draft genome.</title>
        <authorList>
            <person name="Kono N."/>
            <person name="Arakawa K."/>
        </authorList>
    </citation>
    <scope>NUCLEOTIDE SEQUENCE [LARGE SCALE GENOMIC DNA]</scope>
</reference>
<sequence>MVSGMRHSQIPSIGISLLEAGRNKNTEGVATPSNAQSDLTPAARQIVSFILAQTTYLVRPPISLSAAGPRMSLLPVPVSKIRDSDILSPLKPDATFC</sequence>
<gene>
    <name evidence="1" type="ORF">CDAR_49541</name>
</gene>
<dbReference type="Proteomes" id="UP001054837">
    <property type="component" value="Unassembled WGS sequence"/>
</dbReference>
<dbReference type="EMBL" id="BPLQ01008957">
    <property type="protein sequence ID" value="GIY40553.1"/>
    <property type="molecule type" value="Genomic_DNA"/>
</dbReference>
<dbReference type="AlphaFoldDB" id="A0AAV4T1F8"/>
<evidence type="ECO:0000313" key="1">
    <source>
        <dbReference type="EMBL" id="GIY40553.1"/>
    </source>
</evidence>
<evidence type="ECO:0000313" key="2">
    <source>
        <dbReference type="Proteomes" id="UP001054837"/>
    </source>
</evidence>
<keyword evidence="2" id="KW-1185">Reference proteome</keyword>
<comment type="caution">
    <text evidence="1">The sequence shown here is derived from an EMBL/GenBank/DDBJ whole genome shotgun (WGS) entry which is preliminary data.</text>
</comment>
<proteinExistence type="predicted"/>
<name>A0AAV4T1F8_9ARAC</name>
<organism evidence="1 2">
    <name type="scientific">Caerostris darwini</name>
    <dbReference type="NCBI Taxonomy" id="1538125"/>
    <lineage>
        <taxon>Eukaryota</taxon>
        <taxon>Metazoa</taxon>
        <taxon>Ecdysozoa</taxon>
        <taxon>Arthropoda</taxon>
        <taxon>Chelicerata</taxon>
        <taxon>Arachnida</taxon>
        <taxon>Araneae</taxon>
        <taxon>Araneomorphae</taxon>
        <taxon>Entelegynae</taxon>
        <taxon>Araneoidea</taxon>
        <taxon>Araneidae</taxon>
        <taxon>Caerostris</taxon>
    </lineage>
</organism>
<accession>A0AAV4T1F8</accession>
<protein>
    <submittedName>
        <fullName evidence="1">Uncharacterized protein</fullName>
    </submittedName>
</protein>